<organism evidence="1 2">
    <name type="scientific">Cardiocondyla obscurior</name>
    <dbReference type="NCBI Taxonomy" id="286306"/>
    <lineage>
        <taxon>Eukaryota</taxon>
        <taxon>Metazoa</taxon>
        <taxon>Ecdysozoa</taxon>
        <taxon>Arthropoda</taxon>
        <taxon>Hexapoda</taxon>
        <taxon>Insecta</taxon>
        <taxon>Pterygota</taxon>
        <taxon>Neoptera</taxon>
        <taxon>Endopterygota</taxon>
        <taxon>Hymenoptera</taxon>
        <taxon>Apocrita</taxon>
        <taxon>Aculeata</taxon>
        <taxon>Formicoidea</taxon>
        <taxon>Formicidae</taxon>
        <taxon>Myrmicinae</taxon>
        <taxon>Cardiocondyla</taxon>
    </lineage>
</organism>
<sequence>MGTTGGARNVARAHPLAVAIPSEQGVLPINHDSSASLRFILPFCPAYDFCKESKRPCSSPVLDRDPQITTLHNLLQAMKEAALKLIQLITIDIEERRKRDANPWTHNPGLRGERREQLFSSESELILGMSSSVCALCGVALHLKASSEKPKQFVVDRERNGDYISSGQLDDIFLKIVENSSGFSFAGSVLNYVLPEKNNSTDKCMKREDRISSKTQSTESSKLKSKLLFIQQISSDRSSPTPKYLIMKREYMTSSHQCVVDMSSTVSSMQDDASTLIQDVFCPCACGLFVKDGTETEVSINSVYIPKDKLIKTYYINYNKYNIQ</sequence>
<proteinExistence type="predicted"/>
<keyword evidence="2" id="KW-1185">Reference proteome</keyword>
<dbReference type="Proteomes" id="UP001430953">
    <property type="component" value="Unassembled WGS sequence"/>
</dbReference>
<dbReference type="AlphaFoldDB" id="A0AAW2H2J5"/>
<protein>
    <submittedName>
        <fullName evidence="1">Uncharacterized protein</fullName>
    </submittedName>
</protein>
<dbReference type="EMBL" id="JADYXP020000001">
    <property type="protein sequence ID" value="KAL0133785.1"/>
    <property type="molecule type" value="Genomic_DNA"/>
</dbReference>
<evidence type="ECO:0000313" key="1">
    <source>
        <dbReference type="EMBL" id="KAL0133785.1"/>
    </source>
</evidence>
<name>A0AAW2H2J5_9HYME</name>
<evidence type="ECO:0000313" key="2">
    <source>
        <dbReference type="Proteomes" id="UP001430953"/>
    </source>
</evidence>
<accession>A0AAW2H2J5</accession>
<comment type="caution">
    <text evidence="1">The sequence shown here is derived from an EMBL/GenBank/DDBJ whole genome shotgun (WGS) entry which is preliminary data.</text>
</comment>
<gene>
    <name evidence="1" type="ORF">PUN28_001035</name>
</gene>
<reference evidence="1 2" key="1">
    <citation type="submission" date="2023-03" db="EMBL/GenBank/DDBJ databases">
        <title>High recombination rates correlate with genetic variation in Cardiocondyla obscurior ants.</title>
        <authorList>
            <person name="Errbii M."/>
        </authorList>
    </citation>
    <scope>NUCLEOTIDE SEQUENCE [LARGE SCALE GENOMIC DNA]</scope>
    <source>
        <strain evidence="1">Alpha-2009</strain>
        <tissue evidence="1">Whole body</tissue>
    </source>
</reference>